<evidence type="ECO:0000313" key="4">
    <source>
        <dbReference type="Proteomes" id="UP001606210"/>
    </source>
</evidence>
<feature type="signal peptide" evidence="2">
    <location>
        <begin position="1"/>
        <end position="33"/>
    </location>
</feature>
<organism evidence="3 4">
    <name type="scientific">Pelomonas parva</name>
    <dbReference type="NCBI Taxonomy" id="3299032"/>
    <lineage>
        <taxon>Bacteria</taxon>
        <taxon>Pseudomonadati</taxon>
        <taxon>Pseudomonadota</taxon>
        <taxon>Betaproteobacteria</taxon>
        <taxon>Burkholderiales</taxon>
        <taxon>Sphaerotilaceae</taxon>
        <taxon>Roseateles</taxon>
    </lineage>
</organism>
<dbReference type="EMBL" id="JBIGHV010000004">
    <property type="protein sequence ID" value="MFG6430792.1"/>
    <property type="molecule type" value="Genomic_DNA"/>
</dbReference>
<gene>
    <name evidence="3" type="ORF">ACG00Y_12760</name>
</gene>
<evidence type="ECO:0000256" key="2">
    <source>
        <dbReference type="SAM" id="SignalP"/>
    </source>
</evidence>
<protein>
    <recommendedName>
        <fullName evidence="5">DUF3617 family protein</fullName>
    </recommendedName>
</protein>
<evidence type="ECO:0008006" key="5">
    <source>
        <dbReference type="Google" id="ProtNLM"/>
    </source>
</evidence>
<dbReference type="Proteomes" id="UP001606210">
    <property type="component" value="Unassembled WGS sequence"/>
</dbReference>
<keyword evidence="2" id="KW-0732">Signal</keyword>
<feature type="chain" id="PRO_5046166552" description="DUF3617 family protein" evidence="2">
    <location>
        <begin position="34"/>
        <end position="366"/>
    </location>
</feature>
<name>A0ABW7F2D3_9BURK</name>
<sequence>MRVQQVIQSGKRAIWPLLALGLINGLSMPLAHAQNVPESAEAWAQVVAQLPEPKDKPASWPRSCLQTMKEFSDARKLNFTSPAVAAKYRANLTLSRVLGNWGVQRLHMPSGPNTMLCADYPYVLSKLQEAAGDEATGVLGERDIERLETAIRLGVEKGAQAIAEREKDLLSVFGIPLGAPLRMMECPMPMGRVVQRPKFVPVTCKQKLGRSDEHVPTATVYFSAADSPSWLGSIGQSNSLDLPNPSLRLDINNWLVTGIHFESNYQADAIAVEALTKKFGVKPTVTKPTGSTCLNFLTGDIGPCSADFHHITWNVKDFIVRGECNYRVFRCKYVIQMASAVAAKENQQQKERAEQKERALRSGRPL</sequence>
<evidence type="ECO:0000313" key="3">
    <source>
        <dbReference type="EMBL" id="MFG6430792.1"/>
    </source>
</evidence>
<reference evidence="3 4" key="1">
    <citation type="submission" date="2024-08" db="EMBL/GenBank/DDBJ databases">
        <authorList>
            <person name="Lu H."/>
        </authorList>
    </citation>
    <scope>NUCLEOTIDE SEQUENCE [LARGE SCALE GENOMIC DNA]</scope>
    <source>
        <strain evidence="3 4">LYH14W</strain>
    </source>
</reference>
<proteinExistence type="predicted"/>
<feature type="compositionally biased region" description="Basic and acidic residues" evidence="1">
    <location>
        <begin position="347"/>
        <end position="360"/>
    </location>
</feature>
<evidence type="ECO:0000256" key="1">
    <source>
        <dbReference type="SAM" id="MobiDB-lite"/>
    </source>
</evidence>
<comment type="caution">
    <text evidence="3">The sequence shown here is derived from an EMBL/GenBank/DDBJ whole genome shotgun (WGS) entry which is preliminary data.</text>
</comment>
<dbReference type="RefSeq" id="WP_394479321.1">
    <property type="nucleotide sequence ID" value="NZ_JBIGHV010000004.1"/>
</dbReference>
<keyword evidence="4" id="KW-1185">Reference proteome</keyword>
<feature type="region of interest" description="Disordered" evidence="1">
    <location>
        <begin position="345"/>
        <end position="366"/>
    </location>
</feature>
<accession>A0ABW7F2D3</accession>